<gene>
    <name evidence="2" type="ORF">DY218_06170</name>
</gene>
<name>A0A372MAX4_9ACTN</name>
<comment type="caution">
    <text evidence="2">The sequence shown here is derived from an EMBL/GenBank/DDBJ whole genome shotgun (WGS) entry which is preliminary data.</text>
</comment>
<dbReference type="InterPro" id="IPR032466">
    <property type="entry name" value="Metal_Hydrolase"/>
</dbReference>
<evidence type="ECO:0000313" key="3">
    <source>
        <dbReference type="Proteomes" id="UP000263094"/>
    </source>
</evidence>
<dbReference type="SUPFAM" id="SSF51556">
    <property type="entry name" value="Metallo-dependent hydrolases"/>
    <property type="match status" value="1"/>
</dbReference>
<keyword evidence="3" id="KW-1185">Reference proteome</keyword>
<dbReference type="CDD" id="cd01300">
    <property type="entry name" value="YtcJ_like"/>
    <property type="match status" value="1"/>
</dbReference>
<dbReference type="SUPFAM" id="SSF51338">
    <property type="entry name" value="Composite domain of metallo-dependent hydrolases"/>
    <property type="match status" value="1"/>
</dbReference>
<dbReference type="RefSeq" id="WP_128554886.1">
    <property type="nucleotide sequence ID" value="NZ_QUAK01000027.1"/>
</dbReference>
<dbReference type="OrthoDB" id="3173428at2"/>
<dbReference type="GO" id="GO:0016810">
    <property type="term" value="F:hydrolase activity, acting on carbon-nitrogen (but not peptide) bonds"/>
    <property type="evidence" value="ECO:0007669"/>
    <property type="project" value="InterPro"/>
</dbReference>
<dbReference type="InterPro" id="IPR011059">
    <property type="entry name" value="Metal-dep_hydrolase_composite"/>
</dbReference>
<dbReference type="Gene3D" id="3.20.20.140">
    <property type="entry name" value="Metal-dependent hydrolases"/>
    <property type="match status" value="1"/>
</dbReference>
<dbReference type="Proteomes" id="UP000263094">
    <property type="component" value="Unassembled WGS sequence"/>
</dbReference>
<dbReference type="Gene3D" id="3.10.310.70">
    <property type="match status" value="1"/>
</dbReference>
<protein>
    <submittedName>
        <fullName evidence="2">Amidohydrolase</fullName>
    </submittedName>
</protein>
<dbReference type="EMBL" id="QUAK01000027">
    <property type="protein sequence ID" value="RFU87543.1"/>
    <property type="molecule type" value="Genomic_DNA"/>
</dbReference>
<proteinExistence type="predicted"/>
<dbReference type="InterPro" id="IPR033932">
    <property type="entry name" value="YtcJ-like"/>
</dbReference>
<dbReference type="InterPro" id="IPR013108">
    <property type="entry name" value="Amidohydro_3"/>
</dbReference>
<dbReference type="PANTHER" id="PTHR22642:SF2">
    <property type="entry name" value="PROTEIN LONG AFTER FAR-RED 3"/>
    <property type="match status" value="1"/>
</dbReference>
<accession>A0A372MAX4</accession>
<keyword evidence="2" id="KW-0378">Hydrolase</keyword>
<reference evidence="2 3" key="1">
    <citation type="submission" date="2018-08" db="EMBL/GenBank/DDBJ databases">
        <title>Isolation, diversity and antifungal activity of Actinobacteria from wheat.</title>
        <authorList>
            <person name="Han C."/>
        </authorList>
    </citation>
    <scope>NUCLEOTIDE SEQUENCE [LARGE SCALE GENOMIC DNA]</scope>
    <source>
        <strain evidence="2 3">NEAU-YY421</strain>
    </source>
</reference>
<evidence type="ECO:0000313" key="2">
    <source>
        <dbReference type="EMBL" id="RFU87543.1"/>
    </source>
</evidence>
<sequence length="552" mass="59836">MSHTSRPADLVLRGARIHTVDPQQPEAQALAVRDGVLVHVGTDAEAEQWTGPGTRVLDAAGKLVLPGFIDAHNHVRLGSDDACVQLAGADTLDEIHRRIGDWRSAHPDAPWIEAEAFDYSAIPGGRMPTAADLDPVTGDTPAFVLSYDVHTAWLNTAALRRLGIDRDHTSLPYGEAETDPATGEPTGFIRDFAVKGLSRDGHRALRELGVPWASPDRQYGRLAKSLDDAIRYGITTVVEPQNSLDDLALFERARAEGRLRSRIVAALFHPRGTGDADLDDFAAAARRYRDDRLRVGPLKLYIDDVVEPRTAALLEPYTGCGQHRGDTFYPADEFGELLAKLDARGFQCFVHATGDRGIRTVLDAVAHARELNGPRDARHQVVHVECLDPADTGRFAALGVVACMQPRHCAPEVAGPGKDWAENVGPDRWHKAWPMRSLQRAGAVLAFSSDWNVAEMDPMVGIYTAVTRRSLDGGPAWLPAETVDVGTAVHAYTMGSAYANFLEDERGSLTVGKAADFVVLSRDILRAAPEDIPGTVAETVVVGGVVEHDVRV</sequence>
<dbReference type="PANTHER" id="PTHR22642">
    <property type="entry name" value="IMIDAZOLONEPROPIONASE"/>
    <property type="match status" value="1"/>
</dbReference>
<dbReference type="Gene3D" id="2.30.40.10">
    <property type="entry name" value="Urease, subunit C, domain 1"/>
    <property type="match status" value="1"/>
</dbReference>
<dbReference type="Pfam" id="PF07969">
    <property type="entry name" value="Amidohydro_3"/>
    <property type="match status" value="1"/>
</dbReference>
<dbReference type="AlphaFoldDB" id="A0A372MAX4"/>
<organism evidence="2 3">
    <name type="scientific">Streptomyces triticagri</name>
    <dbReference type="NCBI Taxonomy" id="2293568"/>
    <lineage>
        <taxon>Bacteria</taxon>
        <taxon>Bacillati</taxon>
        <taxon>Actinomycetota</taxon>
        <taxon>Actinomycetes</taxon>
        <taxon>Kitasatosporales</taxon>
        <taxon>Streptomycetaceae</taxon>
        <taxon>Streptomyces</taxon>
    </lineage>
</organism>
<feature type="domain" description="Amidohydrolase 3" evidence="1">
    <location>
        <begin position="55"/>
        <end position="546"/>
    </location>
</feature>
<evidence type="ECO:0000259" key="1">
    <source>
        <dbReference type="Pfam" id="PF07969"/>
    </source>
</evidence>